<sequence>MEEQPAPPAPEVPTVTSDVQNEEVAAAVPPEVPTVGDVQDASPTQETAAPTVGDVQGAPLTQVTVTSPTLPHITSAEDAVDANKAAEPEAEQGAEGDPRQRKSSTSSTSSLGGAWGGLGPAWWDPERSRSVTPSGGGGAGGVHCLDVPPTGGWAARRWSGGESPSPRGALSPLLELRRPHCTLQCATCNAILEEKYKHTRSRRASFVKEADIVQSMKEGGRPLFRPGVDQLSCEDEVMNLMRRCWAEDPAERPDFSVLKQTIRRLNQ</sequence>
<name>A0A9C6UAM1_FRAOC</name>
<dbReference type="AlphaFoldDB" id="A0A9C6UAM1"/>
<dbReference type="RefSeq" id="XP_052125063.1">
    <property type="nucleotide sequence ID" value="XM_052269103.1"/>
</dbReference>
<dbReference type="GeneID" id="127749722"/>
<dbReference type="OrthoDB" id="60033at2759"/>
<feature type="compositionally biased region" description="Low complexity" evidence="1">
    <location>
        <begin position="103"/>
        <end position="112"/>
    </location>
</feature>
<feature type="compositionally biased region" description="Low complexity" evidence="1">
    <location>
        <begin position="12"/>
        <end position="29"/>
    </location>
</feature>
<dbReference type="GO" id="GO:0004672">
    <property type="term" value="F:protein kinase activity"/>
    <property type="evidence" value="ECO:0007669"/>
    <property type="project" value="InterPro"/>
</dbReference>
<feature type="region of interest" description="Disordered" evidence="1">
    <location>
        <begin position="1"/>
        <end position="142"/>
    </location>
</feature>
<accession>A0A9C6UAM1</accession>
<feature type="compositionally biased region" description="Pro residues" evidence="1">
    <location>
        <begin position="1"/>
        <end position="11"/>
    </location>
</feature>
<dbReference type="Proteomes" id="UP000504606">
    <property type="component" value="Unplaced"/>
</dbReference>
<gene>
    <name evidence="4" type="primary">LOC127749722</name>
</gene>
<feature type="compositionally biased region" description="Polar residues" evidence="1">
    <location>
        <begin position="59"/>
        <end position="69"/>
    </location>
</feature>
<reference evidence="4" key="1">
    <citation type="submission" date="2025-08" db="UniProtKB">
        <authorList>
            <consortium name="RefSeq"/>
        </authorList>
    </citation>
    <scope>IDENTIFICATION</scope>
    <source>
        <tissue evidence="4">Whole organism</tissue>
    </source>
</reference>
<evidence type="ECO:0000256" key="1">
    <source>
        <dbReference type="SAM" id="MobiDB-lite"/>
    </source>
</evidence>
<keyword evidence="3" id="KW-1185">Reference proteome</keyword>
<feature type="domain" description="Serine-threonine/tyrosine-protein kinase catalytic" evidence="2">
    <location>
        <begin position="210"/>
        <end position="261"/>
    </location>
</feature>
<protein>
    <submittedName>
        <fullName evidence="4">Uncharacterized protein LOC127749722</fullName>
    </submittedName>
</protein>
<evidence type="ECO:0000313" key="4">
    <source>
        <dbReference type="RefSeq" id="XP_052125063.1"/>
    </source>
</evidence>
<organism evidence="3 4">
    <name type="scientific">Frankliniella occidentalis</name>
    <name type="common">Western flower thrips</name>
    <name type="synonym">Euthrips occidentalis</name>
    <dbReference type="NCBI Taxonomy" id="133901"/>
    <lineage>
        <taxon>Eukaryota</taxon>
        <taxon>Metazoa</taxon>
        <taxon>Ecdysozoa</taxon>
        <taxon>Arthropoda</taxon>
        <taxon>Hexapoda</taxon>
        <taxon>Insecta</taxon>
        <taxon>Pterygota</taxon>
        <taxon>Neoptera</taxon>
        <taxon>Paraneoptera</taxon>
        <taxon>Thysanoptera</taxon>
        <taxon>Terebrantia</taxon>
        <taxon>Thripoidea</taxon>
        <taxon>Thripidae</taxon>
        <taxon>Frankliniella</taxon>
    </lineage>
</organism>
<evidence type="ECO:0000313" key="3">
    <source>
        <dbReference type="Proteomes" id="UP000504606"/>
    </source>
</evidence>
<dbReference type="Pfam" id="PF07714">
    <property type="entry name" value="PK_Tyr_Ser-Thr"/>
    <property type="match status" value="1"/>
</dbReference>
<dbReference type="InterPro" id="IPR001245">
    <property type="entry name" value="Ser-Thr/Tyr_kinase_cat_dom"/>
</dbReference>
<evidence type="ECO:0000259" key="2">
    <source>
        <dbReference type="Pfam" id="PF07714"/>
    </source>
</evidence>
<dbReference type="KEGG" id="foc:127749722"/>
<dbReference type="Gene3D" id="1.10.510.10">
    <property type="entry name" value="Transferase(Phosphotransferase) domain 1"/>
    <property type="match status" value="1"/>
</dbReference>
<proteinExistence type="predicted"/>